<dbReference type="SUPFAM" id="SSF89550">
    <property type="entry name" value="PHP domain-like"/>
    <property type="match status" value="1"/>
</dbReference>
<sequence length="97" mass="11174">MTFIHLHNHTEYSLLDGAMKIDRLTELAAKYKMPALAITDHGNMFGAIKFYKSAHRRGIKPIIGIETYIAPRSRLEQLQNKRVPSEDLKPFVILLLR</sequence>
<dbReference type="InterPro" id="IPR003141">
    <property type="entry name" value="Pol/His_phosphatase_N"/>
</dbReference>
<accession>X1K1I0</accession>
<organism evidence="2">
    <name type="scientific">marine sediment metagenome</name>
    <dbReference type="NCBI Taxonomy" id="412755"/>
    <lineage>
        <taxon>unclassified sequences</taxon>
        <taxon>metagenomes</taxon>
        <taxon>ecological metagenomes</taxon>
    </lineage>
</organism>
<name>X1K1I0_9ZZZZ</name>
<dbReference type="PANTHER" id="PTHR32294">
    <property type="entry name" value="DNA POLYMERASE III SUBUNIT ALPHA"/>
    <property type="match status" value="1"/>
</dbReference>
<proteinExistence type="predicted"/>
<dbReference type="SMART" id="SM00481">
    <property type="entry name" value="POLIIIAc"/>
    <property type="match status" value="1"/>
</dbReference>
<comment type="caution">
    <text evidence="2">The sequence shown here is derived from an EMBL/GenBank/DDBJ whole genome shotgun (WGS) entry which is preliminary data.</text>
</comment>
<dbReference type="EMBL" id="BARV01003241">
    <property type="protein sequence ID" value="GAI00867.1"/>
    <property type="molecule type" value="Genomic_DNA"/>
</dbReference>
<dbReference type="GO" id="GO:0008408">
    <property type="term" value="F:3'-5' exonuclease activity"/>
    <property type="evidence" value="ECO:0007669"/>
    <property type="project" value="InterPro"/>
</dbReference>
<dbReference type="Gene3D" id="3.20.20.140">
    <property type="entry name" value="Metal-dependent hydrolases"/>
    <property type="match status" value="1"/>
</dbReference>
<dbReference type="Pfam" id="PF02811">
    <property type="entry name" value="PHP"/>
    <property type="match status" value="1"/>
</dbReference>
<dbReference type="AlphaFoldDB" id="X1K1I0"/>
<gene>
    <name evidence="2" type="ORF">S06H3_07866</name>
</gene>
<dbReference type="GO" id="GO:0006260">
    <property type="term" value="P:DNA replication"/>
    <property type="evidence" value="ECO:0007669"/>
    <property type="project" value="InterPro"/>
</dbReference>
<reference evidence="2" key="1">
    <citation type="journal article" date="2014" name="Front. Microbiol.">
        <title>High frequency of phylogenetically diverse reductive dehalogenase-homologous genes in deep subseafloor sedimentary metagenomes.</title>
        <authorList>
            <person name="Kawai M."/>
            <person name="Futagami T."/>
            <person name="Toyoda A."/>
            <person name="Takaki Y."/>
            <person name="Nishi S."/>
            <person name="Hori S."/>
            <person name="Arai W."/>
            <person name="Tsubouchi T."/>
            <person name="Morono Y."/>
            <person name="Uchiyama I."/>
            <person name="Ito T."/>
            <person name="Fujiyama A."/>
            <person name="Inagaki F."/>
            <person name="Takami H."/>
        </authorList>
    </citation>
    <scope>NUCLEOTIDE SEQUENCE</scope>
    <source>
        <strain evidence="2">Expedition CK06-06</strain>
    </source>
</reference>
<evidence type="ECO:0000259" key="1">
    <source>
        <dbReference type="SMART" id="SM00481"/>
    </source>
</evidence>
<dbReference type="InterPro" id="IPR004805">
    <property type="entry name" value="DnaE2/DnaE/PolC"/>
</dbReference>
<dbReference type="InterPro" id="IPR004013">
    <property type="entry name" value="PHP_dom"/>
</dbReference>
<evidence type="ECO:0000313" key="2">
    <source>
        <dbReference type="EMBL" id="GAI00867.1"/>
    </source>
</evidence>
<dbReference type="PANTHER" id="PTHR32294:SF0">
    <property type="entry name" value="DNA POLYMERASE III SUBUNIT ALPHA"/>
    <property type="match status" value="1"/>
</dbReference>
<dbReference type="InterPro" id="IPR016195">
    <property type="entry name" value="Pol/histidinol_Pase-like"/>
</dbReference>
<protein>
    <recommendedName>
        <fullName evidence="1">Polymerase/histidinol phosphatase N-terminal domain-containing protein</fullName>
    </recommendedName>
</protein>
<feature type="domain" description="Polymerase/histidinol phosphatase N-terminal" evidence="1">
    <location>
        <begin position="4"/>
        <end position="71"/>
    </location>
</feature>